<keyword evidence="5" id="KW-0809">Transit peptide</keyword>
<evidence type="ECO:0000256" key="5">
    <source>
        <dbReference type="ARBA" id="ARBA00022946"/>
    </source>
</evidence>
<evidence type="ECO:0000259" key="9">
    <source>
        <dbReference type="Pfam" id="PF08511"/>
    </source>
</evidence>
<keyword evidence="7 8" id="KW-0496">Mitochondrion</keyword>
<accession>A0A6A6NUF2</accession>
<comment type="subcellular location">
    <subcellularLocation>
        <location evidence="1 8">Mitochondrion</location>
    </subcellularLocation>
</comment>
<proteinExistence type="inferred from homology"/>
<evidence type="ECO:0000313" key="10">
    <source>
        <dbReference type="EMBL" id="KAF2455361.1"/>
    </source>
</evidence>
<dbReference type="UniPathway" id="UPA00232"/>
<comment type="pathway">
    <text evidence="2 8">Cofactor biosynthesis; ubiquinone biosynthesis.</text>
</comment>
<dbReference type="Proteomes" id="UP000799766">
    <property type="component" value="Unassembled WGS sequence"/>
</dbReference>
<reference evidence="10" key="1">
    <citation type="journal article" date="2020" name="Stud. Mycol.">
        <title>101 Dothideomycetes genomes: a test case for predicting lifestyles and emergence of pathogens.</title>
        <authorList>
            <person name="Haridas S."/>
            <person name="Albert R."/>
            <person name="Binder M."/>
            <person name="Bloem J."/>
            <person name="Labutti K."/>
            <person name="Salamov A."/>
            <person name="Andreopoulos B."/>
            <person name="Baker S."/>
            <person name="Barry K."/>
            <person name="Bills G."/>
            <person name="Bluhm B."/>
            <person name="Cannon C."/>
            <person name="Castanera R."/>
            <person name="Culley D."/>
            <person name="Daum C."/>
            <person name="Ezra D."/>
            <person name="Gonzalez J."/>
            <person name="Henrissat B."/>
            <person name="Kuo A."/>
            <person name="Liang C."/>
            <person name="Lipzen A."/>
            <person name="Lutzoni F."/>
            <person name="Magnuson J."/>
            <person name="Mondo S."/>
            <person name="Nolan M."/>
            <person name="Ohm R."/>
            <person name="Pangilinan J."/>
            <person name="Park H.-J."/>
            <person name="Ramirez L."/>
            <person name="Alfaro M."/>
            <person name="Sun H."/>
            <person name="Tritt A."/>
            <person name="Yoshinaga Y."/>
            <person name="Zwiers L.-H."/>
            <person name="Turgeon B."/>
            <person name="Goodwin S."/>
            <person name="Spatafora J."/>
            <person name="Crous P."/>
            <person name="Grigoriev I."/>
        </authorList>
    </citation>
    <scope>NUCLEOTIDE SEQUENCE</scope>
    <source>
        <strain evidence="10">ATCC 16933</strain>
    </source>
</reference>
<keyword evidence="6 8" id="KW-0446">Lipid-binding</keyword>
<dbReference type="GO" id="GO:0008289">
    <property type="term" value="F:lipid binding"/>
    <property type="evidence" value="ECO:0007669"/>
    <property type="project" value="UniProtKB-UniRule"/>
</dbReference>
<dbReference type="GO" id="GO:0006744">
    <property type="term" value="P:ubiquinone biosynthetic process"/>
    <property type="evidence" value="ECO:0007669"/>
    <property type="project" value="UniProtKB-UniRule"/>
</dbReference>
<evidence type="ECO:0000256" key="2">
    <source>
        <dbReference type="ARBA" id="ARBA00004749"/>
    </source>
</evidence>
<dbReference type="OrthoDB" id="619536at2759"/>
<evidence type="ECO:0000256" key="6">
    <source>
        <dbReference type="ARBA" id="ARBA00023121"/>
    </source>
</evidence>
<dbReference type="AlphaFoldDB" id="A0A6A6NUF2"/>
<dbReference type="InterPro" id="IPR012762">
    <property type="entry name" value="Ubiq_biosynth_COQ9"/>
</dbReference>
<evidence type="ECO:0000256" key="7">
    <source>
        <dbReference type="ARBA" id="ARBA00023128"/>
    </source>
</evidence>
<dbReference type="InterPro" id="IPR013718">
    <property type="entry name" value="COQ9_C"/>
</dbReference>
<sequence>MRKNQIFPNAFLHSSANRVYFVFHACPSPATPSPPQRYPHPPYNIPIAPSNPPGQSLRSNCSNYYSNHLEGTVLSAALTHVPALGFSDAALRAGARDAGYTDATASSMFLPGEGAWELVRWHLVSSREGLGAAWRESWEALEEKEDMAEEQRHKVLKARARQLVVERLRMNTRAGLVARMSEALAIMAQPSHVPAALRELAWLADEFCFLAGDTAVDGSWYAKRGALATVYAAAEMFQMQDGSVEQLDTERFVGDRLDEVETLRKRVDGVGEWLGYTGWSVVNGLRSKGVRI</sequence>
<evidence type="ECO:0000256" key="4">
    <source>
        <dbReference type="ARBA" id="ARBA00022688"/>
    </source>
</evidence>
<evidence type="ECO:0000256" key="1">
    <source>
        <dbReference type="ARBA" id="ARBA00004173"/>
    </source>
</evidence>
<name>A0A6A6NUF2_9PEZI</name>
<keyword evidence="11" id="KW-1185">Reference proteome</keyword>
<organism evidence="10 11">
    <name type="scientific">Lineolata rhizophorae</name>
    <dbReference type="NCBI Taxonomy" id="578093"/>
    <lineage>
        <taxon>Eukaryota</taxon>
        <taxon>Fungi</taxon>
        <taxon>Dikarya</taxon>
        <taxon>Ascomycota</taxon>
        <taxon>Pezizomycotina</taxon>
        <taxon>Dothideomycetes</taxon>
        <taxon>Dothideomycetes incertae sedis</taxon>
        <taxon>Lineolatales</taxon>
        <taxon>Lineolataceae</taxon>
        <taxon>Lineolata</taxon>
    </lineage>
</organism>
<dbReference type="NCBIfam" id="TIGR02396">
    <property type="entry name" value="diverge_rpsU"/>
    <property type="match status" value="1"/>
</dbReference>
<dbReference type="PANTHER" id="PTHR21427:SF19">
    <property type="entry name" value="UBIQUINONE BIOSYNTHESIS PROTEIN COQ9, MITOCHONDRIAL"/>
    <property type="match status" value="1"/>
</dbReference>
<keyword evidence="4 8" id="KW-0831">Ubiquinone biosynthesis</keyword>
<evidence type="ECO:0000256" key="8">
    <source>
        <dbReference type="RuleBase" id="RU366063"/>
    </source>
</evidence>
<protein>
    <recommendedName>
        <fullName evidence="8">Ubiquinone biosynthesis protein</fullName>
    </recommendedName>
</protein>
<dbReference type="EMBL" id="MU001687">
    <property type="protein sequence ID" value="KAF2455361.1"/>
    <property type="molecule type" value="Genomic_DNA"/>
</dbReference>
<dbReference type="PANTHER" id="PTHR21427">
    <property type="entry name" value="UBIQUINONE BIOSYNTHESIS PROTEIN COQ9, MITOCHONDRIAL"/>
    <property type="match status" value="1"/>
</dbReference>
<gene>
    <name evidence="10" type="ORF">BDY21DRAFT_373450</name>
</gene>
<comment type="similarity">
    <text evidence="3 8">Belongs to the COQ9 family.</text>
</comment>
<dbReference type="GO" id="GO:0005743">
    <property type="term" value="C:mitochondrial inner membrane"/>
    <property type="evidence" value="ECO:0007669"/>
    <property type="project" value="TreeGrafter"/>
</dbReference>
<comment type="function">
    <text evidence="8">Membrane-associated protein that warps the membrane surface to access and bind aromatic isoprenes with high specificity, including ubiquinone (CoQ) isoprene intermediates and presents them directly to Coq7, therefore facilitating the Coq7-mediated hydroxylase step. Participates in the biosynthesis of coenzyme Q, also named ubiquinone, an essential lipid-soluble electron transporter for aerobic cellular respiration.</text>
</comment>
<feature type="domain" description="COQ9 C-terminal" evidence="9">
    <location>
        <begin position="193"/>
        <end position="263"/>
    </location>
</feature>
<evidence type="ECO:0000256" key="3">
    <source>
        <dbReference type="ARBA" id="ARBA00010766"/>
    </source>
</evidence>
<dbReference type="Pfam" id="PF08511">
    <property type="entry name" value="COQ9"/>
    <property type="match status" value="1"/>
</dbReference>
<evidence type="ECO:0000313" key="11">
    <source>
        <dbReference type="Proteomes" id="UP000799766"/>
    </source>
</evidence>